<dbReference type="EMBL" id="JAQIZT010000001">
    <property type="protein sequence ID" value="KAJ7014827.1"/>
    <property type="molecule type" value="Genomic_DNA"/>
</dbReference>
<gene>
    <name evidence="2" type="ORF">NC653_004203</name>
</gene>
<protein>
    <submittedName>
        <fullName evidence="2">Uncharacterized protein</fullName>
    </submittedName>
</protein>
<evidence type="ECO:0000313" key="2">
    <source>
        <dbReference type="EMBL" id="KAJ7014827.1"/>
    </source>
</evidence>
<keyword evidence="3" id="KW-1185">Reference proteome</keyword>
<comment type="caution">
    <text evidence="2">The sequence shown here is derived from an EMBL/GenBank/DDBJ whole genome shotgun (WGS) entry which is preliminary data.</text>
</comment>
<reference evidence="2 3" key="1">
    <citation type="journal article" date="2023" name="Mol. Ecol. Resour.">
        <title>Chromosome-level genome assembly of a triploid poplar Populus alba 'Berolinensis'.</title>
        <authorList>
            <person name="Chen S."/>
            <person name="Yu Y."/>
            <person name="Wang X."/>
            <person name="Wang S."/>
            <person name="Zhang T."/>
            <person name="Zhou Y."/>
            <person name="He R."/>
            <person name="Meng N."/>
            <person name="Wang Y."/>
            <person name="Liu W."/>
            <person name="Liu Z."/>
            <person name="Liu J."/>
            <person name="Guo Q."/>
            <person name="Huang H."/>
            <person name="Sederoff R.R."/>
            <person name="Wang G."/>
            <person name="Qu G."/>
            <person name="Chen S."/>
        </authorList>
    </citation>
    <scope>NUCLEOTIDE SEQUENCE [LARGE SCALE GENOMIC DNA]</scope>
    <source>
        <strain evidence="2">SC-2020</strain>
    </source>
</reference>
<proteinExistence type="predicted"/>
<dbReference type="AlphaFoldDB" id="A0AAD6WJN1"/>
<keyword evidence="1" id="KW-0812">Transmembrane</keyword>
<keyword evidence="1" id="KW-1133">Transmembrane helix</keyword>
<evidence type="ECO:0000313" key="3">
    <source>
        <dbReference type="Proteomes" id="UP001164929"/>
    </source>
</evidence>
<evidence type="ECO:0000256" key="1">
    <source>
        <dbReference type="SAM" id="Phobius"/>
    </source>
</evidence>
<feature type="transmembrane region" description="Helical" evidence="1">
    <location>
        <begin position="12"/>
        <end position="33"/>
    </location>
</feature>
<keyword evidence="1" id="KW-0472">Membrane</keyword>
<sequence>MQLKTVVWYWKFLSIIIMIRGVISSMFQLPLTFELWKYRNLINSEYNVRSPAGRQCELLLTFWIKRGHFLAII</sequence>
<name>A0AAD6WJN1_9ROSI</name>
<accession>A0AAD6WJN1</accession>
<dbReference type="Proteomes" id="UP001164929">
    <property type="component" value="Chromosome 1"/>
</dbReference>
<organism evidence="2 3">
    <name type="scientific">Populus alba x Populus x berolinensis</name>
    <dbReference type="NCBI Taxonomy" id="444605"/>
    <lineage>
        <taxon>Eukaryota</taxon>
        <taxon>Viridiplantae</taxon>
        <taxon>Streptophyta</taxon>
        <taxon>Embryophyta</taxon>
        <taxon>Tracheophyta</taxon>
        <taxon>Spermatophyta</taxon>
        <taxon>Magnoliopsida</taxon>
        <taxon>eudicotyledons</taxon>
        <taxon>Gunneridae</taxon>
        <taxon>Pentapetalae</taxon>
        <taxon>rosids</taxon>
        <taxon>fabids</taxon>
        <taxon>Malpighiales</taxon>
        <taxon>Salicaceae</taxon>
        <taxon>Saliceae</taxon>
        <taxon>Populus</taxon>
    </lineage>
</organism>